<keyword evidence="9 11" id="KW-0472">Membrane</keyword>
<keyword evidence="3 11" id="KW-0813">Transport</keyword>
<keyword evidence="10 11" id="KW-0407">Ion channel</keyword>
<evidence type="ECO:0000313" key="14">
    <source>
        <dbReference type="Proteomes" id="UP000887572"/>
    </source>
</evidence>
<dbReference type="Pfam" id="PF02932">
    <property type="entry name" value="Neur_chan_memb"/>
    <property type="match status" value="1"/>
</dbReference>
<evidence type="ECO:0000313" key="15">
    <source>
        <dbReference type="WBParaSite" id="Gr19_v10_g1106.t1"/>
    </source>
</evidence>
<comment type="subcellular location">
    <subcellularLocation>
        <location evidence="2">Cell membrane</location>
    </subcellularLocation>
    <subcellularLocation>
        <location evidence="1">Membrane</location>
        <topology evidence="1">Multi-pass membrane protein</topology>
    </subcellularLocation>
</comment>
<evidence type="ECO:0000259" key="12">
    <source>
        <dbReference type="Pfam" id="PF02931"/>
    </source>
</evidence>
<dbReference type="InterPro" id="IPR006028">
    <property type="entry name" value="GABAA/Glycine_rcpt"/>
</dbReference>
<dbReference type="SUPFAM" id="SSF63712">
    <property type="entry name" value="Nicotinic receptor ligand binding domain-like"/>
    <property type="match status" value="1"/>
</dbReference>
<dbReference type="InterPro" id="IPR036719">
    <property type="entry name" value="Neuro-gated_channel_TM_sf"/>
</dbReference>
<dbReference type="Gene3D" id="1.20.58.390">
    <property type="entry name" value="Neurotransmitter-gated ion-channel transmembrane domain"/>
    <property type="match status" value="1"/>
</dbReference>
<dbReference type="GO" id="GO:0005886">
    <property type="term" value="C:plasma membrane"/>
    <property type="evidence" value="ECO:0007669"/>
    <property type="project" value="UniProtKB-SubCell"/>
</dbReference>
<evidence type="ECO:0000256" key="4">
    <source>
        <dbReference type="ARBA" id="ARBA00022475"/>
    </source>
</evidence>
<dbReference type="PRINTS" id="PR00253">
    <property type="entry name" value="GABAARECEPTR"/>
</dbReference>
<keyword evidence="4" id="KW-1003">Cell membrane</keyword>
<keyword evidence="8 11" id="KW-0406">Ion transport</keyword>
<evidence type="ECO:0000256" key="8">
    <source>
        <dbReference type="ARBA" id="ARBA00023065"/>
    </source>
</evidence>
<dbReference type="Gene3D" id="2.70.170.10">
    <property type="entry name" value="Neurotransmitter-gated ion-channel ligand-binding domain"/>
    <property type="match status" value="1"/>
</dbReference>
<organism evidence="14 15">
    <name type="scientific">Globodera rostochiensis</name>
    <name type="common">Golden nematode worm</name>
    <name type="synonym">Heterodera rostochiensis</name>
    <dbReference type="NCBI Taxonomy" id="31243"/>
    <lineage>
        <taxon>Eukaryota</taxon>
        <taxon>Metazoa</taxon>
        <taxon>Ecdysozoa</taxon>
        <taxon>Nematoda</taxon>
        <taxon>Chromadorea</taxon>
        <taxon>Rhabditida</taxon>
        <taxon>Tylenchina</taxon>
        <taxon>Tylenchomorpha</taxon>
        <taxon>Tylenchoidea</taxon>
        <taxon>Heteroderidae</taxon>
        <taxon>Heteroderinae</taxon>
        <taxon>Globodera</taxon>
    </lineage>
</organism>
<dbReference type="CDD" id="cd19049">
    <property type="entry name" value="LGIC_TM_anion"/>
    <property type="match status" value="1"/>
</dbReference>
<dbReference type="SUPFAM" id="SSF90112">
    <property type="entry name" value="Neurotransmitter-gated ion-channel transmembrane pore"/>
    <property type="match status" value="1"/>
</dbReference>
<keyword evidence="5 11" id="KW-0812">Transmembrane</keyword>
<evidence type="ECO:0000256" key="6">
    <source>
        <dbReference type="ARBA" id="ARBA00022729"/>
    </source>
</evidence>
<dbReference type="InterPro" id="IPR038050">
    <property type="entry name" value="Neuro_actylchol_rec"/>
</dbReference>
<dbReference type="InterPro" id="IPR006029">
    <property type="entry name" value="Neurotrans-gated_channel_TM"/>
</dbReference>
<dbReference type="GO" id="GO:0004888">
    <property type="term" value="F:transmembrane signaling receptor activity"/>
    <property type="evidence" value="ECO:0007669"/>
    <property type="project" value="InterPro"/>
</dbReference>
<feature type="transmembrane region" description="Helical" evidence="11">
    <location>
        <begin position="266"/>
        <end position="286"/>
    </location>
</feature>
<dbReference type="PRINTS" id="PR00252">
    <property type="entry name" value="NRIONCHANNEL"/>
</dbReference>
<dbReference type="NCBIfam" id="TIGR00860">
    <property type="entry name" value="LIC"/>
    <property type="match status" value="1"/>
</dbReference>
<keyword evidence="6" id="KW-0732">Signal</keyword>
<dbReference type="InterPro" id="IPR018000">
    <property type="entry name" value="Neurotransmitter_ion_chnl_CS"/>
</dbReference>
<name>A0A914GT91_GLORO</name>
<feature type="domain" description="Neurotransmitter-gated ion-channel ligand-binding" evidence="12">
    <location>
        <begin position="29"/>
        <end position="231"/>
    </location>
</feature>
<dbReference type="CDD" id="cd18987">
    <property type="entry name" value="LGIC_ECD_anion"/>
    <property type="match status" value="1"/>
</dbReference>
<dbReference type="GO" id="GO:0005230">
    <property type="term" value="F:extracellular ligand-gated monoatomic ion channel activity"/>
    <property type="evidence" value="ECO:0007669"/>
    <property type="project" value="InterPro"/>
</dbReference>
<reference evidence="15" key="1">
    <citation type="submission" date="2022-11" db="UniProtKB">
        <authorList>
            <consortium name="WormBaseParasite"/>
        </authorList>
    </citation>
    <scope>IDENTIFICATION</scope>
</reference>
<dbReference type="PANTHER" id="PTHR18945">
    <property type="entry name" value="NEUROTRANSMITTER GATED ION CHANNEL"/>
    <property type="match status" value="1"/>
</dbReference>
<evidence type="ECO:0000259" key="13">
    <source>
        <dbReference type="Pfam" id="PF02932"/>
    </source>
</evidence>
<evidence type="ECO:0000256" key="10">
    <source>
        <dbReference type="ARBA" id="ARBA00023303"/>
    </source>
</evidence>
<keyword evidence="7 11" id="KW-1133">Transmembrane helix</keyword>
<dbReference type="Proteomes" id="UP000887572">
    <property type="component" value="Unplaced"/>
</dbReference>
<evidence type="ECO:0000256" key="5">
    <source>
        <dbReference type="ARBA" id="ARBA00022692"/>
    </source>
</evidence>
<feature type="transmembrane region" description="Helical" evidence="11">
    <location>
        <begin position="240"/>
        <end position="257"/>
    </location>
</feature>
<sequence>MKIIIVFNGIISICFSMGNVSLRDRLQRNIKKLPSSVENGPMKVRTGIYIESLGNFRATEMSFDVDLYLYLSWNDPSLRHSEPDFVMLNDPKIRQNIWLPDLYFPNAHISRFHEVIAPNLNLFISPNGTVAYSTRITLSVACNLELSLYPIDGQMCRIEMLSYAYVERQLLIRWFDNIEPTRHNPNIQLPEFRISNITGGYCNGSYKYAIMEHAYRTDNFSCLVALIHLNRQIGYHVVQTYIPTGLIVTISWVSFWIDRRAVPARVTLSFTTMLSLSTLGNGLRFGLPQVAYAKAIDFWFGACMFFVFLSLLEFAAVNSYMRESDKFERFASYIGKKNSTFVKELSRNLSIKMPKIPRKITEQRQNWEMNVKQQNEAATPMAEDEKSLGERTLSQCSAIEEIPTDFEGKAKNWSSAATVGESNELTVPMLDTSTAHRPSHSRINFNTARHNKFRPSLRPDRADIINANLREHRDLDGNPLITNHFLRQSIHFSRKGLQIDRCSRWIFPLGFALWNVCYWTYYLWYIQ</sequence>
<dbReference type="InterPro" id="IPR036734">
    <property type="entry name" value="Neur_chan_lig-bd_sf"/>
</dbReference>
<feature type="domain" description="Neurotransmitter-gated ion-channel transmembrane" evidence="13">
    <location>
        <begin position="240"/>
        <end position="519"/>
    </location>
</feature>
<keyword evidence="14" id="KW-1185">Reference proteome</keyword>
<feature type="transmembrane region" description="Helical" evidence="11">
    <location>
        <begin position="505"/>
        <end position="524"/>
    </location>
</feature>
<dbReference type="InterPro" id="IPR006201">
    <property type="entry name" value="Neur_channel"/>
</dbReference>
<accession>A0A914GT91</accession>
<evidence type="ECO:0000256" key="9">
    <source>
        <dbReference type="ARBA" id="ARBA00023136"/>
    </source>
</evidence>
<dbReference type="Pfam" id="PF02931">
    <property type="entry name" value="Neur_chan_LBD"/>
    <property type="match status" value="1"/>
</dbReference>
<evidence type="ECO:0000256" key="1">
    <source>
        <dbReference type="ARBA" id="ARBA00004141"/>
    </source>
</evidence>
<dbReference type="PROSITE" id="PS00236">
    <property type="entry name" value="NEUROTR_ION_CHANNEL"/>
    <property type="match status" value="1"/>
</dbReference>
<dbReference type="AlphaFoldDB" id="A0A914GT91"/>
<feature type="transmembrane region" description="Helical" evidence="11">
    <location>
        <begin position="298"/>
        <end position="320"/>
    </location>
</feature>
<proteinExistence type="inferred from homology"/>
<protein>
    <submittedName>
        <fullName evidence="15">Uncharacterized protein</fullName>
    </submittedName>
</protein>
<comment type="similarity">
    <text evidence="11">Belongs to the ligand-gated ion channel (TC 1.A.9) family.</text>
</comment>
<evidence type="ECO:0000256" key="2">
    <source>
        <dbReference type="ARBA" id="ARBA00004236"/>
    </source>
</evidence>
<evidence type="ECO:0000256" key="3">
    <source>
        <dbReference type="ARBA" id="ARBA00022448"/>
    </source>
</evidence>
<dbReference type="WBParaSite" id="Gr19_v10_g1106.t1">
    <property type="protein sequence ID" value="Gr19_v10_g1106.t1"/>
    <property type="gene ID" value="Gr19_v10_g1106"/>
</dbReference>
<evidence type="ECO:0000256" key="11">
    <source>
        <dbReference type="RuleBase" id="RU000687"/>
    </source>
</evidence>
<evidence type="ECO:0000256" key="7">
    <source>
        <dbReference type="ARBA" id="ARBA00022989"/>
    </source>
</evidence>
<dbReference type="InterPro" id="IPR006202">
    <property type="entry name" value="Neur_chan_lig-bd"/>
</dbReference>